<dbReference type="SUPFAM" id="SSF53335">
    <property type="entry name" value="S-adenosyl-L-methionine-dependent methyltransferases"/>
    <property type="match status" value="1"/>
</dbReference>
<reference evidence="1 2" key="1">
    <citation type="submission" date="2018-09" db="EMBL/GenBank/DDBJ databases">
        <title>Phylogeny of the Shewanellaceae, and recommendation for two new genera, Pseudoshewanella and Parashewanella.</title>
        <authorList>
            <person name="Wang G."/>
        </authorList>
    </citation>
    <scope>NUCLEOTIDE SEQUENCE [LARGE SCALE GENOMIC DNA]</scope>
    <source>
        <strain evidence="1 2">KCTC 22492</strain>
    </source>
</reference>
<dbReference type="AlphaFoldDB" id="A0A3A6TCM0"/>
<dbReference type="OrthoDB" id="6412287at2"/>
<keyword evidence="2" id="KW-1185">Reference proteome</keyword>
<dbReference type="Proteomes" id="UP000273022">
    <property type="component" value="Unassembled WGS sequence"/>
</dbReference>
<gene>
    <name evidence="1" type="ORF">D5R81_18515</name>
</gene>
<dbReference type="EMBL" id="QYYH01000185">
    <property type="protein sequence ID" value="RJY05747.1"/>
    <property type="molecule type" value="Genomic_DNA"/>
</dbReference>
<organism evidence="1 2">
    <name type="scientific">Parashewanella spongiae</name>
    <dbReference type="NCBI Taxonomy" id="342950"/>
    <lineage>
        <taxon>Bacteria</taxon>
        <taxon>Pseudomonadati</taxon>
        <taxon>Pseudomonadota</taxon>
        <taxon>Gammaproteobacteria</taxon>
        <taxon>Alteromonadales</taxon>
        <taxon>Shewanellaceae</taxon>
        <taxon>Parashewanella</taxon>
    </lineage>
</organism>
<dbReference type="InterPro" id="IPR029063">
    <property type="entry name" value="SAM-dependent_MTases_sf"/>
</dbReference>
<accession>A0A3A6TCM0</accession>
<name>A0A3A6TCM0_9GAMM</name>
<evidence type="ECO:0000313" key="1">
    <source>
        <dbReference type="EMBL" id="RJY05747.1"/>
    </source>
</evidence>
<comment type="caution">
    <text evidence="1">The sequence shown here is derived from an EMBL/GenBank/DDBJ whole genome shotgun (WGS) entry which is preliminary data.</text>
</comment>
<protein>
    <submittedName>
        <fullName evidence="1">Uncharacterized protein</fullName>
    </submittedName>
</protein>
<dbReference type="RefSeq" id="WP_121855076.1">
    <property type="nucleotide sequence ID" value="NZ_CP037952.1"/>
</dbReference>
<proteinExistence type="predicted"/>
<sequence>MTPLVNPNLRYFHIPEEKFEQTQLDCWEVSKKLTDEKKAVEFRKLASEMGSLSKRKIPEKLADWSVVNPVLSLSEKDKITAVGGDEHCAKRLSILGDYLLEFGYRFVYYSGIDRQIKDKLQFFFRKTECLKVLELGAGLGWWAKAIHNDTDLFFRRIHVTAIDNGASIAWINKGDVIERNQAYCKAVIEQFEAVTDTDKSKASKKLESLSPKAAASDFNQCVFPVKQMNASTAIAKYKDTHDLLLVVNPVSGITDSLVHWPKDKPVLMIAVKSIVDMVRAGSSDKASIEALDKGSLKSLRVTSYIADHPLKVELFKGFRA</sequence>
<evidence type="ECO:0000313" key="2">
    <source>
        <dbReference type="Proteomes" id="UP000273022"/>
    </source>
</evidence>